<dbReference type="Pfam" id="PF03901">
    <property type="entry name" value="Glyco_transf_22"/>
    <property type="match status" value="1"/>
</dbReference>
<gene>
    <name evidence="13" type="primary">ALG12</name>
    <name evidence="13" type="ORF">LAWI1_G004241</name>
</gene>
<evidence type="ECO:0000256" key="1">
    <source>
        <dbReference type="ARBA" id="ARBA00004477"/>
    </source>
</evidence>
<comment type="caution">
    <text evidence="13">The sequence shown here is derived from an EMBL/GenBank/DDBJ whole genome shotgun (WGS) entry which is preliminary data.</text>
</comment>
<evidence type="ECO:0000256" key="8">
    <source>
        <dbReference type="ARBA" id="ARBA00022989"/>
    </source>
</evidence>
<keyword evidence="14" id="KW-1185">Reference proteome</keyword>
<comment type="similarity">
    <text evidence="3 12">Belongs to the glycosyltransferase 22 family.</text>
</comment>
<feature type="transmembrane region" description="Helical" evidence="12">
    <location>
        <begin position="179"/>
        <end position="206"/>
    </location>
</feature>
<dbReference type="GO" id="GO:0006487">
    <property type="term" value="P:protein N-linked glycosylation"/>
    <property type="evidence" value="ECO:0007669"/>
    <property type="project" value="TreeGrafter"/>
</dbReference>
<evidence type="ECO:0000256" key="11">
    <source>
        <dbReference type="ARBA" id="ARBA00048899"/>
    </source>
</evidence>
<feature type="transmembrane region" description="Helical" evidence="12">
    <location>
        <begin position="218"/>
        <end position="238"/>
    </location>
</feature>
<keyword evidence="5 13" id="KW-0808">Transferase</keyword>
<dbReference type="UniPathway" id="UPA00378"/>
<feature type="transmembrane region" description="Helical" evidence="12">
    <location>
        <begin position="9"/>
        <end position="28"/>
    </location>
</feature>
<accession>A0A559MG35</accession>
<dbReference type="GO" id="GO:0005789">
    <property type="term" value="C:endoplasmic reticulum membrane"/>
    <property type="evidence" value="ECO:0007669"/>
    <property type="project" value="UniProtKB-SubCell"/>
</dbReference>
<dbReference type="Proteomes" id="UP000315522">
    <property type="component" value="Unassembled WGS sequence"/>
</dbReference>
<comment type="subcellular location">
    <subcellularLocation>
        <location evidence="1 12">Endoplasmic reticulum membrane</location>
        <topology evidence="1 12">Multi-pass membrane protein</topology>
    </subcellularLocation>
</comment>
<evidence type="ECO:0000256" key="4">
    <source>
        <dbReference type="ARBA" id="ARBA00022676"/>
    </source>
</evidence>
<evidence type="ECO:0000256" key="12">
    <source>
        <dbReference type="RuleBase" id="RU363075"/>
    </source>
</evidence>
<evidence type="ECO:0000256" key="3">
    <source>
        <dbReference type="ARBA" id="ARBA00007063"/>
    </source>
</evidence>
<evidence type="ECO:0000256" key="6">
    <source>
        <dbReference type="ARBA" id="ARBA00022692"/>
    </source>
</evidence>
<protein>
    <recommendedName>
        <fullName evidence="12">Mannosyltransferase</fullName>
        <ecNumber evidence="12">2.4.1.-</ecNumber>
    </recommendedName>
</protein>
<evidence type="ECO:0000256" key="10">
    <source>
        <dbReference type="ARBA" id="ARBA00044721"/>
    </source>
</evidence>
<keyword evidence="7 12" id="KW-0256">Endoplasmic reticulum</keyword>
<evidence type="ECO:0000256" key="2">
    <source>
        <dbReference type="ARBA" id="ARBA00004922"/>
    </source>
</evidence>
<comment type="pathway">
    <text evidence="2">Protein modification; protein glycosylation.</text>
</comment>
<dbReference type="AlphaFoldDB" id="A0A559MG35"/>
<keyword evidence="6 12" id="KW-0812">Transmembrane</keyword>
<dbReference type="EMBL" id="QGML01000430">
    <property type="protein sequence ID" value="TVY91916.1"/>
    <property type="molecule type" value="Genomic_DNA"/>
</dbReference>
<feature type="transmembrane region" description="Helical" evidence="12">
    <location>
        <begin position="67"/>
        <end position="85"/>
    </location>
</feature>
<feature type="transmembrane region" description="Helical" evidence="12">
    <location>
        <begin position="351"/>
        <end position="377"/>
    </location>
</feature>
<comment type="catalytic activity">
    <reaction evidence="11">
        <text>an alpha-D-Man-(1-&gt;2)-alpha-D-Man-(1-&gt;2)-alpha-D-Man-(1-&gt;3)-[alpha-D-Man-(1-&gt;2)-alpha-D-Man-(1-&gt;3)-alpha-D-Man-(1-&gt;6)]-beta-D-Man-(1-&gt;4)-beta-D-GlcNAc-(1-&gt;4)-alpha-D-GlcNAc-diphospho-di-trans,poly-cis-dolichol + a di-trans,poly-cis-dolichyl beta-D-mannosyl phosphate = an alpha-D-Man-(1-&gt;2)-alpha-D-Man-(1-&gt;2)-alpha-D-Man-(1-&gt;3)-[alpha-D-Man-(1-&gt;2)-alpha-D-Man-(1-&gt;3)-[alpha-D-Man-(1-&gt;6)]-alpha-D-Man-(1-&gt;6)]-beta-D-Man-(1-&gt;4)-beta-D-GlcNAc-(1-&gt;4)-alpha-D-GlcNAc-diphospho-di-trans,poly-cis-dolichol + a di-trans,poly-cis-dolichyl phosphate + H(+)</text>
        <dbReference type="Rhea" id="RHEA:29535"/>
        <dbReference type="Rhea" id="RHEA-COMP:19498"/>
        <dbReference type="Rhea" id="RHEA-COMP:19501"/>
        <dbReference type="Rhea" id="RHEA-COMP:19518"/>
        <dbReference type="Rhea" id="RHEA-COMP:19519"/>
        <dbReference type="ChEBI" id="CHEBI:15378"/>
        <dbReference type="ChEBI" id="CHEBI:57683"/>
        <dbReference type="ChEBI" id="CHEBI:58211"/>
        <dbReference type="ChEBI" id="CHEBI:132517"/>
        <dbReference type="ChEBI" id="CHEBI:132519"/>
        <dbReference type="EC" id="2.4.1.260"/>
    </reaction>
    <physiologicalReaction direction="left-to-right" evidence="11">
        <dbReference type="Rhea" id="RHEA:29536"/>
    </physiologicalReaction>
</comment>
<feature type="transmembrane region" description="Helical" evidence="12">
    <location>
        <begin position="92"/>
        <end position="109"/>
    </location>
</feature>
<evidence type="ECO:0000256" key="5">
    <source>
        <dbReference type="ARBA" id="ARBA00022679"/>
    </source>
</evidence>
<dbReference type="PANTHER" id="PTHR22760">
    <property type="entry name" value="GLYCOSYLTRANSFERASE"/>
    <property type="match status" value="1"/>
</dbReference>
<name>A0A559MG35_9HELO</name>
<proteinExistence type="inferred from homology"/>
<dbReference type="PANTHER" id="PTHR22760:SF1">
    <property type="entry name" value="DOL-P-MAN:MAN(7)GLCNAC(2)-PP-DOL ALPHA-1,6-MANNOSYLTRANSFERASE"/>
    <property type="match status" value="1"/>
</dbReference>
<evidence type="ECO:0000256" key="7">
    <source>
        <dbReference type="ARBA" id="ARBA00022824"/>
    </source>
</evidence>
<keyword evidence="4 12" id="KW-0328">Glycosyltransferase</keyword>
<dbReference type="EC" id="2.4.1.-" evidence="12"/>
<evidence type="ECO:0000256" key="9">
    <source>
        <dbReference type="ARBA" id="ARBA00023136"/>
    </source>
</evidence>
<dbReference type="GO" id="GO:0052917">
    <property type="term" value="F:dol-P-Man:Man(7)GlcNAc(2)-PP-Dol alpha-1,6-mannosyltransferase activity"/>
    <property type="evidence" value="ECO:0007669"/>
    <property type="project" value="UniProtKB-EC"/>
</dbReference>
<feature type="transmembrane region" description="Helical" evidence="12">
    <location>
        <begin position="146"/>
        <end position="164"/>
    </location>
</feature>
<keyword evidence="8 12" id="KW-1133">Transmembrane helix</keyword>
<feature type="non-terminal residue" evidence="13">
    <location>
        <position position="1"/>
    </location>
</feature>
<keyword evidence="9 12" id="KW-0472">Membrane</keyword>
<organism evidence="13 14">
    <name type="scientific">Lachnellula willkommii</name>
    <dbReference type="NCBI Taxonomy" id="215461"/>
    <lineage>
        <taxon>Eukaryota</taxon>
        <taxon>Fungi</taxon>
        <taxon>Dikarya</taxon>
        <taxon>Ascomycota</taxon>
        <taxon>Pezizomycotina</taxon>
        <taxon>Leotiomycetes</taxon>
        <taxon>Helotiales</taxon>
        <taxon>Lachnaceae</taxon>
        <taxon>Lachnellula</taxon>
    </lineage>
</organism>
<reference evidence="13 14" key="1">
    <citation type="submission" date="2018-05" db="EMBL/GenBank/DDBJ databases">
        <title>Genome sequencing and assembly of the regulated plant pathogen Lachnellula willkommii and related sister species for the development of diagnostic species identification markers.</title>
        <authorList>
            <person name="Giroux E."/>
            <person name="Bilodeau G."/>
        </authorList>
    </citation>
    <scope>NUCLEOTIDE SEQUENCE [LARGE SCALE GENOMIC DNA]</scope>
    <source>
        <strain evidence="13 14">CBS 172.35</strain>
    </source>
</reference>
<feature type="transmembrane region" description="Helical" evidence="12">
    <location>
        <begin position="121"/>
        <end position="139"/>
    </location>
</feature>
<evidence type="ECO:0000313" key="13">
    <source>
        <dbReference type="EMBL" id="TVY91916.1"/>
    </source>
</evidence>
<evidence type="ECO:0000313" key="14">
    <source>
        <dbReference type="Proteomes" id="UP000315522"/>
    </source>
</evidence>
<comment type="function">
    <text evidence="10">Mannosyltransferase that operates in the biosynthetic pathway of dolichol-linked oligosaccharides, the glycan precursors employed in protein asparagine (N)-glycosylation. The assembly of dolichol-linked oligosaccharides begins on the cytosolic side of the endoplasmic reticulum membrane and finishes in its lumen. The sequential addition of sugars to dolichol pyrophosphate produces dolichol-linked oligosaccharides containing fourteen sugars, including two GlcNAcs, nine mannoses and three glucoses. Once assembled, the oligosaccharide is transferred from the lipid to nascent proteins by oligosaccharyltransferases. In the lumen of the endoplasmic reticulum, adds the eighth mannose residue in an alpha-1,6 linkage onto Man(7)GlcNAc(2)-PP-dolichol to produce Man(8)GlcNAc(2)-PP-dolichol.</text>
</comment>
<feature type="transmembrane region" description="Helical" evidence="12">
    <location>
        <begin position="322"/>
        <end position="344"/>
    </location>
</feature>
<dbReference type="InterPro" id="IPR005599">
    <property type="entry name" value="GPI_mannosylTrfase"/>
</dbReference>
<sequence>LILTYPSDAVLVLVLPTLILLHLAIAPYTKVEESFNLQATHDISTYGFRVTPDTYDHISFPGAVPRTFFGALVLSALSSPIFGIIGRQHAQLVARAVLGLFNTYSLLRFKNGLDGEFGRGVGRWFILLMAGQFHVLFYASRTLPNMYAFGLTTLAFNALLPLIGSRKINGESSGVKKAIFLFVFAGVVFRSEIALLLATQLLVLLVQRKVSLKTIIPAGITSALVALAISVPIDSYFWQKPLWPELWGFYYNAIQGKSADWGTSPLSYYFTSLLPKLLLNPLIFILPPLAHSIPATQYPTMNLALPPFLYIAIYSLQPHKEARFIIYVVPALTAAAALPASYIWTRRSKGWLYILGSALLAASVAGSFIASTCMLLISSLNYPGGDALTSVHSILHRTPNNPSNITIHMDVLSCMTGVTRFQQLPSPYTLNGKPTLINYDKTENGTTLLDPGFWVQIDYALMEEPGKAIGKWEVLDTVYAYSGIEILRPGDGSSFSENMERVYAANNITVEHEGKAEAPGSVEIKDAVDSREVKNAVRGGEEERRSMEDLRARLLLEEMSKFGTFNLLRDGVRTVTGGWWIGPRMEPRIRVLKRVEDDVH</sequence>